<comment type="caution">
    <text evidence="3">The sequence shown here is derived from an EMBL/GenBank/DDBJ whole genome shotgun (WGS) entry which is preliminary data.</text>
</comment>
<feature type="compositionally biased region" description="Polar residues" evidence="1">
    <location>
        <begin position="47"/>
        <end position="57"/>
    </location>
</feature>
<evidence type="ECO:0000256" key="1">
    <source>
        <dbReference type="SAM" id="MobiDB-lite"/>
    </source>
</evidence>
<feature type="compositionally biased region" description="Basic and acidic residues" evidence="1">
    <location>
        <begin position="19"/>
        <end position="35"/>
    </location>
</feature>
<feature type="compositionally biased region" description="Polar residues" evidence="1">
    <location>
        <begin position="267"/>
        <end position="284"/>
    </location>
</feature>
<feature type="domain" description="DUF6532" evidence="2">
    <location>
        <begin position="368"/>
        <end position="540"/>
    </location>
</feature>
<dbReference type="Pfam" id="PF20149">
    <property type="entry name" value="DUF6532"/>
    <property type="match status" value="1"/>
</dbReference>
<feature type="region of interest" description="Disordered" evidence="1">
    <location>
        <begin position="1"/>
        <end position="157"/>
    </location>
</feature>
<gene>
    <name evidence="3" type="ORF">EW026_g8154</name>
</gene>
<proteinExistence type="predicted"/>
<feature type="compositionally biased region" description="Basic and acidic residues" evidence="1">
    <location>
        <begin position="251"/>
        <end position="266"/>
    </location>
</feature>
<reference evidence="3 4" key="1">
    <citation type="submission" date="2019-02" db="EMBL/GenBank/DDBJ databases">
        <title>Genome sequencing of the rare red list fungi Phlebia centrifuga.</title>
        <authorList>
            <person name="Buettner E."/>
            <person name="Kellner H."/>
        </authorList>
    </citation>
    <scope>NUCLEOTIDE SEQUENCE [LARGE SCALE GENOMIC DNA]</scope>
    <source>
        <strain evidence="3 4">DSM 108282</strain>
    </source>
</reference>
<evidence type="ECO:0000313" key="3">
    <source>
        <dbReference type="EMBL" id="THG92924.1"/>
    </source>
</evidence>
<feature type="compositionally biased region" description="Polar residues" evidence="1">
    <location>
        <begin position="1"/>
        <end position="13"/>
    </location>
</feature>
<feature type="compositionally biased region" description="Polar residues" evidence="1">
    <location>
        <begin position="128"/>
        <end position="144"/>
    </location>
</feature>
<evidence type="ECO:0000313" key="4">
    <source>
        <dbReference type="Proteomes" id="UP000309038"/>
    </source>
</evidence>
<keyword evidence="4" id="KW-1185">Reference proteome</keyword>
<protein>
    <recommendedName>
        <fullName evidence="2">DUF6532 domain-containing protein</fullName>
    </recommendedName>
</protein>
<feature type="non-terminal residue" evidence="3">
    <location>
        <position position="560"/>
    </location>
</feature>
<feature type="region of interest" description="Disordered" evidence="1">
    <location>
        <begin position="204"/>
        <end position="286"/>
    </location>
</feature>
<sequence length="560" mass="62066">MAMTSSRKATTISAGKRARAVESESGRNVAKDKNKAKSKKAKVTDVNAVNKTKQKPTSRPILSRADFDDSSDDEDVPLAVSTPLPLPTKAIVVKPRKPRKPSAPKANLKASQRITAEINDGDDDPESGSANESKLSGEESSSYAPSEDNDDLRVTAERGNYAIKEKLQREKPQWVRPLVIANNNEGAADVDDNTLLDINQLPMHGSRSRRSSTLSGGAPLSTSPGVSDEDDDEVIEPEHGPRITSAKSHREKAVEAERPRFKDSETQKGLTPTPNNTGNRSGEPSQAAYVHGRKLQHKRRETIHDAVEGKLKWPAQTRLAYVSVNKINKKDQSATIQHILTREIIDFTVDFSFAQAIYRADDRIFYQQKLAIDAARQLGYEEAALRLQEDLHYAKVMIDVGETRLGIICGRMKKTAAGLTPVVFHLEEGACERRVARLLLDCQFVYPGDVEKSLDFKNPFDITIITAVLAAHFFNGPNSIASQHRQHLKSSIPEKPHEKEIPEAMLAMACAAIALALLDWDSGRYMPARDFNIAYAERVYGLAIGIMHYIKEKSVNMYHR</sequence>
<name>A0A4S4K5B4_9APHY</name>
<dbReference type="AlphaFoldDB" id="A0A4S4K5B4"/>
<accession>A0A4S4K5B4</accession>
<dbReference type="EMBL" id="SGPJ01000863">
    <property type="protein sequence ID" value="THG92924.1"/>
    <property type="molecule type" value="Genomic_DNA"/>
</dbReference>
<evidence type="ECO:0000259" key="2">
    <source>
        <dbReference type="Pfam" id="PF20149"/>
    </source>
</evidence>
<dbReference type="Proteomes" id="UP000309038">
    <property type="component" value="Unassembled WGS sequence"/>
</dbReference>
<dbReference type="InterPro" id="IPR045341">
    <property type="entry name" value="DUF6532"/>
</dbReference>
<organism evidence="3 4">
    <name type="scientific">Hermanssonia centrifuga</name>
    <dbReference type="NCBI Taxonomy" id="98765"/>
    <lineage>
        <taxon>Eukaryota</taxon>
        <taxon>Fungi</taxon>
        <taxon>Dikarya</taxon>
        <taxon>Basidiomycota</taxon>
        <taxon>Agaricomycotina</taxon>
        <taxon>Agaricomycetes</taxon>
        <taxon>Polyporales</taxon>
        <taxon>Meruliaceae</taxon>
        <taxon>Hermanssonia</taxon>
    </lineage>
</organism>